<evidence type="ECO:0000313" key="2">
    <source>
        <dbReference type="Proteomes" id="UP000244908"/>
    </source>
</evidence>
<proteinExistence type="predicted"/>
<name>A0A2Y9TV76_9GAMM</name>
<gene>
    <name evidence="1" type="ORF">HYN51_02500</name>
</gene>
<dbReference type="AlphaFoldDB" id="A0A2Y9TV76"/>
<dbReference type="KEGG" id="lpv:HYN51_02500"/>
<reference evidence="1 2" key="1">
    <citation type="journal article" date="2019" name="Int. J. Syst. Evol. Microbiol.">
        <title>Limnobaculum parvum gen. nov., sp. nov., isolated from a freshwater lake.</title>
        <authorList>
            <person name="Baek C."/>
            <person name="Shin S.K."/>
            <person name="Yi H."/>
        </authorList>
    </citation>
    <scope>NUCLEOTIDE SEQUENCE [LARGE SCALE GENOMIC DNA]</scope>
    <source>
        <strain evidence="1 2">HYN0051</strain>
    </source>
</reference>
<keyword evidence="2" id="KW-1185">Reference proteome</keyword>
<organism evidence="1 2">
    <name type="scientific">Limnobaculum parvum</name>
    <dbReference type="NCBI Taxonomy" id="2172103"/>
    <lineage>
        <taxon>Bacteria</taxon>
        <taxon>Pseudomonadati</taxon>
        <taxon>Pseudomonadota</taxon>
        <taxon>Gammaproteobacteria</taxon>
        <taxon>Enterobacterales</taxon>
        <taxon>Budviciaceae</taxon>
        <taxon>Limnobaculum</taxon>
    </lineage>
</organism>
<dbReference type="EMBL" id="CP029185">
    <property type="protein sequence ID" value="AWH87532.1"/>
    <property type="molecule type" value="Genomic_DNA"/>
</dbReference>
<protein>
    <submittedName>
        <fullName evidence="1">Uncharacterized protein</fullName>
    </submittedName>
</protein>
<dbReference type="Proteomes" id="UP000244908">
    <property type="component" value="Chromosome"/>
</dbReference>
<sequence>MKFYHEITSDGLNADICYSVVILGTPLRAFRRIRHPATRIKQEQAKKALRRSLCKTKKFIRIHQLSEEAWSAFCDK</sequence>
<accession>A0A2Y9TV76</accession>
<evidence type="ECO:0000313" key="1">
    <source>
        <dbReference type="EMBL" id="AWH87532.1"/>
    </source>
</evidence>